<sequence length="226" mass="23857">MNDRISAAGSAETTDDIPALVRAWVEGWVVSRAAAPPVVEPWGFTVEVGLAKQVRRHVLPFADEAVLRKLVETAAPHTWLKVFAAEDDLRALLAPGWRFDDAGYLMSIPLTPAEVRVPDGYRVASWTHGGLTKVVVTTTGDGELAARGQIGVPAPGAPAVADQIETVPGHQRRGLGSVVMRSLQNAACESGSRLAVLGATDDGQALYGHLGWTTHAPLTGILFDGA</sequence>
<gene>
    <name evidence="1" type="ORF">LZ495_00605</name>
</gene>
<comment type="caution">
    <text evidence="1">The sequence shown here is derived from an EMBL/GenBank/DDBJ whole genome shotgun (WGS) entry which is preliminary data.</text>
</comment>
<keyword evidence="2" id="KW-1185">Reference proteome</keyword>
<proteinExistence type="predicted"/>
<dbReference type="Proteomes" id="UP001165378">
    <property type="component" value="Unassembled WGS sequence"/>
</dbReference>
<dbReference type="Gene3D" id="3.40.630.30">
    <property type="match status" value="1"/>
</dbReference>
<reference evidence="1" key="1">
    <citation type="submission" date="2022-01" db="EMBL/GenBank/DDBJ databases">
        <title>Genome-Based Taxonomic Classification of the Phylum Actinobacteria.</title>
        <authorList>
            <person name="Gao Y."/>
        </authorList>
    </citation>
    <scope>NUCLEOTIDE SEQUENCE</scope>
    <source>
        <strain evidence="1">KLBMP 8922</strain>
    </source>
</reference>
<evidence type="ECO:0000313" key="2">
    <source>
        <dbReference type="Proteomes" id="UP001165378"/>
    </source>
</evidence>
<evidence type="ECO:0000313" key="1">
    <source>
        <dbReference type="EMBL" id="MCF2525728.1"/>
    </source>
</evidence>
<organism evidence="1 2">
    <name type="scientific">Yinghuangia soli</name>
    <dbReference type="NCBI Taxonomy" id="2908204"/>
    <lineage>
        <taxon>Bacteria</taxon>
        <taxon>Bacillati</taxon>
        <taxon>Actinomycetota</taxon>
        <taxon>Actinomycetes</taxon>
        <taxon>Kitasatosporales</taxon>
        <taxon>Streptomycetaceae</taxon>
        <taxon>Yinghuangia</taxon>
    </lineage>
</organism>
<dbReference type="SUPFAM" id="SSF55729">
    <property type="entry name" value="Acyl-CoA N-acyltransferases (Nat)"/>
    <property type="match status" value="1"/>
</dbReference>
<dbReference type="InterPro" id="IPR016181">
    <property type="entry name" value="Acyl_CoA_acyltransferase"/>
</dbReference>
<dbReference type="EMBL" id="JAKFHA010000001">
    <property type="protein sequence ID" value="MCF2525728.1"/>
    <property type="molecule type" value="Genomic_DNA"/>
</dbReference>
<dbReference type="AlphaFoldDB" id="A0AA41PTS0"/>
<accession>A0AA41PTS0</accession>
<name>A0AA41PTS0_9ACTN</name>
<protein>
    <submittedName>
        <fullName evidence="1">GNAT family N-acetyltransferase</fullName>
    </submittedName>
</protein>
<dbReference type="RefSeq" id="WP_235049757.1">
    <property type="nucleotide sequence ID" value="NZ_JAKFHA010000001.1"/>
</dbReference>